<organism evidence="1 2">
    <name type="scientific">Nonomuraea monospora</name>
    <dbReference type="NCBI Taxonomy" id="568818"/>
    <lineage>
        <taxon>Bacteria</taxon>
        <taxon>Bacillati</taxon>
        <taxon>Actinomycetota</taxon>
        <taxon>Actinomycetes</taxon>
        <taxon>Streptosporangiales</taxon>
        <taxon>Streptosporangiaceae</taxon>
        <taxon>Nonomuraea</taxon>
    </lineage>
</organism>
<protein>
    <recommendedName>
        <fullName evidence="3">Replication-relaxation</fullName>
    </recommendedName>
</protein>
<name>A0ABP5PNP2_9ACTN</name>
<reference evidence="2" key="1">
    <citation type="journal article" date="2019" name="Int. J. Syst. Evol. Microbiol.">
        <title>The Global Catalogue of Microorganisms (GCM) 10K type strain sequencing project: providing services to taxonomists for standard genome sequencing and annotation.</title>
        <authorList>
            <consortium name="The Broad Institute Genomics Platform"/>
            <consortium name="The Broad Institute Genome Sequencing Center for Infectious Disease"/>
            <person name="Wu L."/>
            <person name="Ma J."/>
        </authorList>
    </citation>
    <scope>NUCLEOTIDE SEQUENCE [LARGE SCALE GENOMIC DNA]</scope>
    <source>
        <strain evidence="2">JCM 16114</strain>
    </source>
</reference>
<dbReference type="Proteomes" id="UP001499843">
    <property type="component" value="Unassembled WGS sequence"/>
</dbReference>
<proteinExistence type="predicted"/>
<dbReference type="EMBL" id="BAAAQX010000032">
    <property type="protein sequence ID" value="GAA2213296.1"/>
    <property type="molecule type" value="Genomic_DNA"/>
</dbReference>
<keyword evidence="2" id="KW-1185">Reference proteome</keyword>
<dbReference type="InterPro" id="IPR025855">
    <property type="entry name" value="Replic_Relax"/>
</dbReference>
<evidence type="ECO:0000313" key="2">
    <source>
        <dbReference type="Proteomes" id="UP001499843"/>
    </source>
</evidence>
<dbReference type="RefSeq" id="WP_344488597.1">
    <property type="nucleotide sequence ID" value="NZ_BAAAQX010000032.1"/>
</dbReference>
<dbReference type="SUPFAM" id="SSF46785">
    <property type="entry name" value="Winged helix' DNA-binding domain"/>
    <property type="match status" value="1"/>
</dbReference>
<dbReference type="InterPro" id="IPR036390">
    <property type="entry name" value="WH_DNA-bd_sf"/>
</dbReference>
<accession>A0ABP5PNP2</accession>
<evidence type="ECO:0000313" key="1">
    <source>
        <dbReference type="EMBL" id="GAA2213296.1"/>
    </source>
</evidence>
<evidence type="ECO:0008006" key="3">
    <source>
        <dbReference type="Google" id="ProtNLM"/>
    </source>
</evidence>
<comment type="caution">
    <text evidence="1">The sequence shown here is derived from an EMBL/GenBank/DDBJ whole genome shotgun (WGS) entry which is preliminary data.</text>
</comment>
<sequence>MPVTRIPLGLPRFDAEAMATAAARLTPRDYQVLEHLLHHRVLTTHQLQRMFFTKPQPTRRRLGILRQLHTITRYRPWTPYGGSEPNHWVLGRAGAELLALRGHSTVKELGYHPDLAMSISVSNKSGHQIGVNDFFVHLHHLARHTPGALLRAWLSERQCAKIWGDLARPDAFGCWSENGRQIDFFLEHDTGSMTLAKVTGKLATYTDLAETTQITTPVLFWLPSRTRETHLRDMITTADLPIATAVQTSLDDGPAGPCWLPLPHRSGQARMRLAELLTAWPRLALGRSPQVPATTATAAGSYDDYLDSLFPNEDESR</sequence>
<dbReference type="Pfam" id="PF13814">
    <property type="entry name" value="Replic_Relax"/>
    <property type="match status" value="1"/>
</dbReference>
<gene>
    <name evidence="1" type="ORF">GCM10009850_087580</name>
</gene>